<sequence>MNAAGHSLNMILDNGHWASRPIELAFGATILIILYTLATVFYNLFLHPLCRIPGPPLAKVSRLWARVGNFHGRKSERVHAAHQTYGPVVRVGPNEISFADPAAVREIYTSDVFVKEESFYRAKRIFHENHMFSFRDPEAHKQRRKLLSRGFSQAAMLDFEPNMSSIIATMLDQWAAKAVDGPVNAYPWAHWLGFDIVYNLMFDENPGSVRAGEPHEVMSYLRAWKPTFIYKEFMPSLEQWGPYVPGRVGDYFRDVQVWKDYAVKIVQSCREKGAKTPFLRSVLNGDKDAFLGRPLTNSELAEECMGGMFGGSGTTANTFIYILHACLQQPDIVKKLKMELNEHFPSAKTVPDYKTCANLPYLQAVINETLRLYPTIIATLPRTARETASVTGITVPKGTIVGTQNYTIHRNPVAYPDAEVFRPERWLEKEKEQARKDAWTPFSVGSRKCVGINLAQMELSKLVAAFFRRFDGYIDPSVTESDMRMYDTFNAGPAGAKLLIHLSEERY</sequence>
<keyword evidence="2" id="KW-1185">Reference proteome</keyword>
<protein>
    <submittedName>
        <fullName evidence="1">Uncharacterized protein</fullName>
    </submittedName>
</protein>
<accession>A0ACC3A1G7</accession>
<proteinExistence type="predicted"/>
<evidence type="ECO:0000313" key="1">
    <source>
        <dbReference type="EMBL" id="KAJ9653733.1"/>
    </source>
</evidence>
<evidence type="ECO:0000313" key="2">
    <source>
        <dbReference type="Proteomes" id="UP001172386"/>
    </source>
</evidence>
<gene>
    <name evidence="1" type="ORF">H2198_007131</name>
</gene>
<dbReference type="EMBL" id="JAPDRQ010000143">
    <property type="protein sequence ID" value="KAJ9653733.1"/>
    <property type="molecule type" value="Genomic_DNA"/>
</dbReference>
<dbReference type="Proteomes" id="UP001172386">
    <property type="component" value="Unassembled WGS sequence"/>
</dbReference>
<name>A0ACC3A1G7_9EURO</name>
<reference evidence="1" key="1">
    <citation type="submission" date="2022-10" db="EMBL/GenBank/DDBJ databases">
        <title>Culturing micro-colonial fungi from biological soil crusts in the Mojave desert and describing Neophaeococcomyces mojavensis, and introducing the new genera and species Taxawa tesnikishii.</title>
        <authorList>
            <person name="Kurbessoian T."/>
            <person name="Stajich J.E."/>
        </authorList>
    </citation>
    <scope>NUCLEOTIDE SEQUENCE</scope>
    <source>
        <strain evidence="1">JES_112</strain>
    </source>
</reference>
<organism evidence="1 2">
    <name type="scientific">Neophaeococcomyces mojaviensis</name>
    <dbReference type="NCBI Taxonomy" id="3383035"/>
    <lineage>
        <taxon>Eukaryota</taxon>
        <taxon>Fungi</taxon>
        <taxon>Dikarya</taxon>
        <taxon>Ascomycota</taxon>
        <taxon>Pezizomycotina</taxon>
        <taxon>Eurotiomycetes</taxon>
        <taxon>Chaetothyriomycetidae</taxon>
        <taxon>Chaetothyriales</taxon>
        <taxon>Chaetothyriales incertae sedis</taxon>
        <taxon>Neophaeococcomyces</taxon>
    </lineage>
</organism>
<comment type="caution">
    <text evidence="1">The sequence shown here is derived from an EMBL/GenBank/DDBJ whole genome shotgun (WGS) entry which is preliminary data.</text>
</comment>